<dbReference type="EMBL" id="HACG01040429">
    <property type="protein sequence ID" value="CEK87294.1"/>
    <property type="molecule type" value="Transcribed_RNA"/>
</dbReference>
<name>A0A0B7B1R9_9EUPU</name>
<gene>
    <name evidence="2" type="primary">ORF158423</name>
    <name evidence="1" type="synonym">ORF158414</name>
</gene>
<dbReference type="EMBL" id="HACG01040427">
    <property type="protein sequence ID" value="CEK87292.1"/>
    <property type="molecule type" value="Transcribed_RNA"/>
</dbReference>
<organism evidence="2">
    <name type="scientific">Arion vulgaris</name>
    <dbReference type="NCBI Taxonomy" id="1028688"/>
    <lineage>
        <taxon>Eukaryota</taxon>
        <taxon>Metazoa</taxon>
        <taxon>Spiralia</taxon>
        <taxon>Lophotrochozoa</taxon>
        <taxon>Mollusca</taxon>
        <taxon>Gastropoda</taxon>
        <taxon>Heterobranchia</taxon>
        <taxon>Euthyneura</taxon>
        <taxon>Panpulmonata</taxon>
        <taxon>Eupulmonata</taxon>
        <taxon>Stylommatophora</taxon>
        <taxon>Helicina</taxon>
        <taxon>Arionoidea</taxon>
        <taxon>Arionidae</taxon>
        <taxon>Arion</taxon>
    </lineage>
</organism>
<proteinExistence type="predicted"/>
<evidence type="ECO:0000313" key="1">
    <source>
        <dbReference type="EMBL" id="CEK87292.1"/>
    </source>
</evidence>
<sequence>MEVKLCTRSTRQQDEHADHLANTAVVNEGQSMDGADIIKAIRKTGRKED</sequence>
<reference evidence="2" key="1">
    <citation type="submission" date="2014-12" db="EMBL/GenBank/DDBJ databases">
        <title>Insight into the proteome of Arion vulgaris.</title>
        <authorList>
            <person name="Aradska J."/>
            <person name="Bulat T."/>
            <person name="Smidak R."/>
            <person name="Sarate P."/>
            <person name="Gangsoo J."/>
            <person name="Sialana F."/>
            <person name="Bilban M."/>
            <person name="Lubec G."/>
        </authorList>
    </citation>
    <scope>NUCLEOTIDE SEQUENCE</scope>
    <source>
        <tissue evidence="2">Skin</tissue>
    </source>
</reference>
<evidence type="ECO:0000313" key="2">
    <source>
        <dbReference type="EMBL" id="CEK87294.1"/>
    </source>
</evidence>
<dbReference type="AlphaFoldDB" id="A0A0B7B1R9"/>
<accession>A0A0B7B1R9</accession>
<protein>
    <submittedName>
        <fullName evidence="2">Uncharacterized protein</fullName>
    </submittedName>
</protein>